<feature type="signal peptide" evidence="1">
    <location>
        <begin position="1"/>
        <end position="21"/>
    </location>
</feature>
<dbReference type="WBParaSite" id="MhA1_Contig280.frz3.gene8">
    <property type="protein sequence ID" value="MhA1_Contig280.frz3.gene8"/>
    <property type="gene ID" value="MhA1_Contig280.frz3.gene8"/>
</dbReference>
<reference evidence="3" key="1">
    <citation type="submission" date="2016-11" db="UniProtKB">
        <authorList>
            <consortium name="WormBaseParasite"/>
        </authorList>
    </citation>
    <scope>IDENTIFICATION</scope>
</reference>
<feature type="chain" id="PRO_5009315880" evidence="1">
    <location>
        <begin position="22"/>
        <end position="346"/>
    </location>
</feature>
<organism evidence="2 3">
    <name type="scientific">Meloidogyne hapla</name>
    <name type="common">Root-knot nematode worm</name>
    <dbReference type="NCBI Taxonomy" id="6305"/>
    <lineage>
        <taxon>Eukaryota</taxon>
        <taxon>Metazoa</taxon>
        <taxon>Ecdysozoa</taxon>
        <taxon>Nematoda</taxon>
        <taxon>Chromadorea</taxon>
        <taxon>Rhabditida</taxon>
        <taxon>Tylenchina</taxon>
        <taxon>Tylenchomorpha</taxon>
        <taxon>Tylenchoidea</taxon>
        <taxon>Meloidogynidae</taxon>
        <taxon>Meloidogyninae</taxon>
        <taxon>Meloidogyne</taxon>
    </lineage>
</organism>
<sequence>MNSKIVFILYFVFLLFLTSLANEQIGQHFNIENSVEYINNTLEVIVEYSGTNIDNYFYITDNHQNCGLNLNKKPKLYSLEDAIVVRNGIRKVHFIEEFKNEYREGFHICTISNTWITVTRIATFLPIFHNKLKFEPKQRIENYEYLIKFEWFLNFEDDGESYIKVCFKVKETGRYFVKILSYILAGFRFYVNADKERVNCINKKFKKLNEVEKIFRYLKIKTSIEIVKISDESDINFREGEMDIVDSYEFLSSGEIVKRRILVVEPLFDDGTYFFEKDKNGNIKEEKKITIPKNVLKNYLIPKEVGKNSKNIMLVKDWQEWFILQKLFDKKCFKMDKDGKSYEINP</sequence>
<name>A0A1I8BK19_MELHA</name>
<evidence type="ECO:0000256" key="1">
    <source>
        <dbReference type="SAM" id="SignalP"/>
    </source>
</evidence>
<protein>
    <submittedName>
        <fullName evidence="3">Uncharacterized protein</fullName>
    </submittedName>
</protein>
<dbReference type="Proteomes" id="UP000095281">
    <property type="component" value="Unplaced"/>
</dbReference>
<evidence type="ECO:0000313" key="3">
    <source>
        <dbReference type="WBParaSite" id="MhA1_Contig280.frz3.gene8"/>
    </source>
</evidence>
<keyword evidence="2" id="KW-1185">Reference proteome</keyword>
<accession>A0A1I8BK19</accession>
<keyword evidence="1" id="KW-0732">Signal</keyword>
<dbReference type="AlphaFoldDB" id="A0A1I8BK19"/>
<evidence type="ECO:0000313" key="2">
    <source>
        <dbReference type="Proteomes" id="UP000095281"/>
    </source>
</evidence>
<proteinExistence type="predicted"/>